<dbReference type="GeneID" id="65102178"/>
<sequence>MDFVKNFFSQVVYNGMPLATKIATVSTFIKNYHDDLERDEMFFDKLLNVIDMFLNKRIDTYDLCTIVDATNGLQLSDSQVEYLYYQTLSNQNIVDILKSFVKKKCLSDYMIRDLSEFLVVEVNNAIIKIN</sequence>
<dbReference type="Proteomes" id="UP000500845">
    <property type="component" value="Segment"/>
</dbReference>
<dbReference type="KEGG" id="vg:65102178"/>
<evidence type="ECO:0000313" key="1">
    <source>
        <dbReference type="EMBL" id="AXS67725.1"/>
    </source>
</evidence>
<accession>A0A346RNS8</accession>
<protein>
    <submittedName>
        <fullName evidence="1">Ac75-like protein</fullName>
    </submittedName>
</protein>
<organism evidence="1 2">
    <name type="scientific">Cryptophlebia peltastica nucleopolyhedrovirus</name>
    <dbReference type="NCBI Taxonomy" id="2304025"/>
    <lineage>
        <taxon>Viruses</taxon>
        <taxon>Viruses incertae sedis</taxon>
        <taxon>Naldaviricetes</taxon>
        <taxon>Lefavirales</taxon>
        <taxon>Baculoviridae</taxon>
        <taxon>Alphabaculovirus</taxon>
        <taxon>Alphabaculovirus crypeltasticae</taxon>
    </lineage>
</organism>
<reference evidence="1 2" key="1">
    <citation type="journal article" date="2018" name="J. Invertebr. Pathol.">
        <title>Morphological, genetic and biological characterisation of a novel alphabaculovirus isolated from Cryptophlebia peltastica (Lepidoptera: Tortricidae).</title>
        <authorList>
            <person name="Marsberg T."/>
            <person name="Jukes M.D."/>
            <person name="Krejmer-Rabalska M."/>
            <person name="Rabalski L."/>
            <person name="Knox C.M."/>
            <person name="Moore S.D."/>
            <person name="Hill M.P."/>
            <person name="Szewczyk B."/>
        </authorList>
    </citation>
    <scope>NUCLEOTIDE SEQUENCE [LARGE SCALE GENOMIC DNA]</scope>
    <source>
        <strain evidence="1">SA</strain>
    </source>
</reference>
<evidence type="ECO:0000313" key="2">
    <source>
        <dbReference type="Proteomes" id="UP000500845"/>
    </source>
</evidence>
<dbReference type="EMBL" id="MH394321">
    <property type="protein sequence ID" value="AXS67725.1"/>
    <property type="molecule type" value="Genomic_DNA"/>
</dbReference>
<keyword evidence="2" id="KW-1185">Reference proteome</keyword>
<proteinExistence type="predicted"/>
<dbReference type="Pfam" id="PF06648">
    <property type="entry name" value="AcMNPV_Ac75"/>
    <property type="match status" value="1"/>
</dbReference>
<name>A0A346RNS8_9ABAC</name>
<dbReference type="InterPro" id="IPR010594">
    <property type="entry name" value="AcMNPV_Ac75"/>
</dbReference>
<dbReference type="RefSeq" id="YP_010086933.1">
    <property type="nucleotide sequence ID" value="NC_055500.1"/>
</dbReference>